<name>A0A7C1I4Q1_9CREN</name>
<comment type="subcellular location">
    <subcellularLocation>
        <location evidence="1">Cell envelope</location>
    </subcellularLocation>
</comment>
<dbReference type="Gene3D" id="3.40.50.1980">
    <property type="entry name" value="Nitrogenase molybdenum iron protein domain"/>
    <property type="match status" value="1"/>
</dbReference>
<keyword evidence="5" id="KW-1133">Transmembrane helix</keyword>
<organism evidence="6">
    <name type="scientific">Fervidicoccus fontis</name>
    <dbReference type="NCBI Taxonomy" id="683846"/>
    <lineage>
        <taxon>Archaea</taxon>
        <taxon>Thermoproteota</taxon>
        <taxon>Thermoprotei</taxon>
        <taxon>Fervidicoccales</taxon>
        <taxon>Fervidicoccaceae</taxon>
        <taxon>Fervidicoccus</taxon>
    </lineage>
</organism>
<evidence type="ECO:0000256" key="5">
    <source>
        <dbReference type="SAM" id="Phobius"/>
    </source>
</evidence>
<evidence type="ECO:0000256" key="2">
    <source>
        <dbReference type="ARBA" id="ARBA00022448"/>
    </source>
</evidence>
<comment type="caution">
    <text evidence="6">The sequence shown here is derived from an EMBL/GenBank/DDBJ whole genome shotgun (WGS) entry which is preliminary data.</text>
</comment>
<dbReference type="InterPro" id="IPR050492">
    <property type="entry name" value="Bact_metal-bind_prot9"/>
</dbReference>
<dbReference type="Pfam" id="PF01297">
    <property type="entry name" value="ZnuA"/>
    <property type="match status" value="1"/>
</dbReference>
<dbReference type="PANTHER" id="PTHR42953:SF1">
    <property type="entry name" value="METAL-BINDING PROTEIN HI_0362-RELATED"/>
    <property type="match status" value="1"/>
</dbReference>
<dbReference type="GO" id="GO:0046872">
    <property type="term" value="F:metal ion binding"/>
    <property type="evidence" value="ECO:0007669"/>
    <property type="project" value="UniProtKB-KW"/>
</dbReference>
<evidence type="ECO:0000256" key="3">
    <source>
        <dbReference type="ARBA" id="ARBA00022723"/>
    </source>
</evidence>
<keyword evidence="5" id="KW-0812">Transmembrane</keyword>
<proteinExistence type="predicted"/>
<sequence length="346" mass="38359">MEKNKKKCTVMCMKAEAITALAFLMVILSILITPITASAEKGIITTSFPYIAEIARIIAGSEWNVTPIVPAGVDPHDYSLSISDVEKLRSSTMIVVTNHTYFEQRIIELVNNGELKPQRLIVAEEIEGLKILVNPDTKKPNLHMIYYDPDNLLLLAREIKEALVAVDPQNKDKYEENYQALASEVQVLKNSYEGKLRMRAVGSTPIVQYAVSWLGVEITTFLIPEHEAQLSPQKQLEIQRMAENREIDAVVIRALMSKSGWTPLTQYDQILVDIARGNGLAIIAVPDPLLYNPNLLQCLKDLTSGLQESGTKHEETAGLSIGELTAITAIAVLAIVAVTIMVIRKR</sequence>
<dbReference type="InterPro" id="IPR006127">
    <property type="entry name" value="ZnuA-like"/>
</dbReference>
<dbReference type="PANTHER" id="PTHR42953">
    <property type="entry name" value="HIGH-AFFINITY ZINC UPTAKE SYSTEM PROTEIN ZNUA-RELATED"/>
    <property type="match status" value="1"/>
</dbReference>
<evidence type="ECO:0000256" key="4">
    <source>
        <dbReference type="ARBA" id="ARBA00022729"/>
    </source>
</evidence>
<keyword evidence="5" id="KW-0472">Membrane</keyword>
<evidence type="ECO:0008006" key="7">
    <source>
        <dbReference type="Google" id="ProtNLM"/>
    </source>
</evidence>
<keyword evidence="2" id="KW-0813">Transport</keyword>
<gene>
    <name evidence="6" type="ORF">ENO04_00260</name>
</gene>
<dbReference type="SUPFAM" id="SSF53807">
    <property type="entry name" value="Helical backbone' metal receptor"/>
    <property type="match status" value="1"/>
</dbReference>
<evidence type="ECO:0000256" key="1">
    <source>
        <dbReference type="ARBA" id="ARBA00004196"/>
    </source>
</evidence>
<keyword evidence="4" id="KW-0732">Signal</keyword>
<protein>
    <recommendedName>
        <fullName evidence="7">Zinc ABC transporter substrate-binding protein</fullName>
    </recommendedName>
</protein>
<feature type="transmembrane region" description="Helical" evidence="5">
    <location>
        <begin position="324"/>
        <end position="343"/>
    </location>
</feature>
<accession>A0A7C1I4Q1</accession>
<dbReference type="EMBL" id="DSDY01000009">
    <property type="protein sequence ID" value="HDS10048.1"/>
    <property type="molecule type" value="Genomic_DNA"/>
</dbReference>
<keyword evidence="3" id="KW-0479">Metal-binding</keyword>
<dbReference type="AlphaFoldDB" id="A0A7C1I4Q1"/>
<reference evidence="6" key="1">
    <citation type="journal article" date="2020" name="mSystems">
        <title>Genome- and Community-Level Interaction Insights into Carbon Utilization and Element Cycling Functions of Hydrothermarchaeota in Hydrothermal Sediment.</title>
        <authorList>
            <person name="Zhou Z."/>
            <person name="Liu Y."/>
            <person name="Xu W."/>
            <person name="Pan J."/>
            <person name="Luo Z.H."/>
            <person name="Li M."/>
        </authorList>
    </citation>
    <scope>NUCLEOTIDE SEQUENCE [LARGE SCALE GENOMIC DNA]</scope>
    <source>
        <strain evidence="6">SpSt-123</strain>
    </source>
</reference>
<evidence type="ECO:0000313" key="6">
    <source>
        <dbReference type="EMBL" id="HDS10048.1"/>
    </source>
</evidence>
<dbReference type="GO" id="GO:0030001">
    <property type="term" value="P:metal ion transport"/>
    <property type="evidence" value="ECO:0007669"/>
    <property type="project" value="InterPro"/>
</dbReference>